<name>A0A8C8RRY7_9SAUR</name>
<feature type="compositionally biased region" description="Basic residues" evidence="1">
    <location>
        <begin position="159"/>
        <end position="173"/>
    </location>
</feature>
<dbReference type="AlphaFoldDB" id="A0A8C8RRY7"/>
<dbReference type="Ensembl" id="ENSPCET00000010032.1">
    <property type="protein sequence ID" value="ENSPCEP00000009700.1"/>
    <property type="gene ID" value="ENSPCEG00000007714.1"/>
</dbReference>
<feature type="compositionally biased region" description="Basic and acidic residues" evidence="1">
    <location>
        <begin position="107"/>
        <end position="119"/>
    </location>
</feature>
<feature type="region of interest" description="Disordered" evidence="1">
    <location>
        <begin position="86"/>
        <end position="223"/>
    </location>
</feature>
<proteinExistence type="predicted"/>
<feature type="compositionally biased region" description="Basic and acidic residues" evidence="1">
    <location>
        <begin position="130"/>
        <end position="158"/>
    </location>
</feature>
<reference evidence="2" key="2">
    <citation type="submission" date="2025-09" db="UniProtKB">
        <authorList>
            <consortium name="Ensembl"/>
        </authorList>
    </citation>
    <scope>IDENTIFICATION</scope>
</reference>
<accession>A0A8C8RRY7</accession>
<dbReference type="Proteomes" id="UP000694393">
    <property type="component" value="Unplaced"/>
</dbReference>
<evidence type="ECO:0000313" key="2">
    <source>
        <dbReference type="Ensembl" id="ENSPCEP00000009700.1"/>
    </source>
</evidence>
<feature type="compositionally biased region" description="Acidic residues" evidence="1">
    <location>
        <begin position="190"/>
        <end position="206"/>
    </location>
</feature>
<evidence type="ECO:0000313" key="3">
    <source>
        <dbReference type="Proteomes" id="UP000694393"/>
    </source>
</evidence>
<organism evidence="2 3">
    <name type="scientific">Pelusios castaneus</name>
    <name type="common">West African mud turtle</name>
    <dbReference type="NCBI Taxonomy" id="367368"/>
    <lineage>
        <taxon>Eukaryota</taxon>
        <taxon>Metazoa</taxon>
        <taxon>Chordata</taxon>
        <taxon>Craniata</taxon>
        <taxon>Vertebrata</taxon>
        <taxon>Euteleostomi</taxon>
        <taxon>Archelosauria</taxon>
        <taxon>Testudinata</taxon>
        <taxon>Testudines</taxon>
        <taxon>Pleurodira</taxon>
        <taxon>Pelomedusidae</taxon>
        <taxon>Pelusios</taxon>
    </lineage>
</organism>
<reference evidence="2" key="1">
    <citation type="submission" date="2025-08" db="UniProtKB">
        <authorList>
            <consortium name="Ensembl"/>
        </authorList>
    </citation>
    <scope>IDENTIFICATION</scope>
</reference>
<feature type="compositionally biased region" description="Basic and acidic residues" evidence="1">
    <location>
        <begin position="207"/>
        <end position="223"/>
    </location>
</feature>
<keyword evidence="3" id="KW-1185">Reference proteome</keyword>
<sequence length="223" mass="25382">GMDLAPRLSAGPLFSLHARTAPSTVGALLKESLTANLIHTVNLPPEFPFVPERFSCCMPRALSVKDGSQTQVCWVAVKEEKHMYHHGGQHHGGLEAWGKEEEEEEEEKRSGLAKRMDEKASDEETAQFEAEEKGVKISDSQTHLHGDSKLWKEGEERHGHRHGLPSHELKKRHHEPEGHLKSKHHGHQQEDEEEEEEEEVEEEEEEREAKDKLAEKLRELRGG</sequence>
<protein>
    <submittedName>
        <fullName evidence="2">Uncharacterized protein</fullName>
    </submittedName>
</protein>
<evidence type="ECO:0000256" key="1">
    <source>
        <dbReference type="SAM" id="MobiDB-lite"/>
    </source>
</evidence>